<keyword evidence="1" id="KW-0732">Signal</keyword>
<evidence type="ECO:0000256" key="1">
    <source>
        <dbReference type="SAM" id="SignalP"/>
    </source>
</evidence>
<feature type="non-terminal residue" evidence="2">
    <location>
        <position position="84"/>
    </location>
</feature>
<keyword evidence="3" id="KW-1185">Reference proteome</keyword>
<organism evidence="2 3">
    <name type="scientific">Aspergillus welwitschiae</name>
    <dbReference type="NCBI Taxonomy" id="1341132"/>
    <lineage>
        <taxon>Eukaryota</taxon>
        <taxon>Fungi</taxon>
        <taxon>Dikarya</taxon>
        <taxon>Ascomycota</taxon>
        <taxon>Pezizomycotina</taxon>
        <taxon>Eurotiomycetes</taxon>
        <taxon>Eurotiomycetidae</taxon>
        <taxon>Eurotiales</taxon>
        <taxon>Aspergillaceae</taxon>
        <taxon>Aspergillus</taxon>
        <taxon>Aspergillus subgen. Circumdati</taxon>
    </lineage>
</organism>
<dbReference type="EMBL" id="KZ852037">
    <property type="protein sequence ID" value="RDH36444.1"/>
    <property type="molecule type" value="Genomic_DNA"/>
</dbReference>
<evidence type="ECO:0008006" key="4">
    <source>
        <dbReference type="Google" id="ProtNLM"/>
    </source>
</evidence>
<gene>
    <name evidence="2" type="ORF">BDQ94DRAFT_137826</name>
</gene>
<feature type="chain" id="PRO_5017722508" description="C2H2-type domain-containing protein" evidence="1">
    <location>
        <begin position="23"/>
        <end position="84"/>
    </location>
</feature>
<protein>
    <recommendedName>
        <fullName evidence="4">C2H2-type domain-containing protein</fullName>
    </recommendedName>
</protein>
<reference evidence="2 3" key="1">
    <citation type="submission" date="2018-07" db="EMBL/GenBank/DDBJ databases">
        <title>The genomes of Aspergillus section Nigri reveals drivers in fungal speciation.</title>
        <authorList>
            <consortium name="DOE Joint Genome Institute"/>
            <person name="Vesth T.C."/>
            <person name="Nybo J."/>
            <person name="Theobald S."/>
            <person name="Brandl J."/>
            <person name="Frisvad J.C."/>
            <person name="Nielsen K.F."/>
            <person name="Lyhne E.K."/>
            <person name="Kogle M.E."/>
            <person name="Kuo A."/>
            <person name="Riley R."/>
            <person name="Clum A."/>
            <person name="Nolan M."/>
            <person name="Lipzen A."/>
            <person name="Salamov A."/>
            <person name="Henrissat B."/>
            <person name="Wiebenga A."/>
            <person name="De vries R.P."/>
            <person name="Grigoriev I.V."/>
            <person name="Mortensen U.H."/>
            <person name="Andersen M.R."/>
            <person name="Baker S.E."/>
        </authorList>
    </citation>
    <scope>NUCLEOTIDE SEQUENCE [LARGE SCALE GENOMIC DNA]</scope>
    <source>
        <strain evidence="2 3">CBS 139.54b</strain>
    </source>
</reference>
<feature type="signal peptide" evidence="1">
    <location>
        <begin position="1"/>
        <end position="22"/>
    </location>
</feature>
<evidence type="ECO:0000313" key="3">
    <source>
        <dbReference type="Proteomes" id="UP000253729"/>
    </source>
</evidence>
<dbReference type="Proteomes" id="UP000253729">
    <property type="component" value="Unassembled WGS sequence"/>
</dbReference>
<evidence type="ECO:0000313" key="2">
    <source>
        <dbReference type="EMBL" id="RDH36444.1"/>
    </source>
</evidence>
<sequence>MFIVFRLWLASELICSSRRAESKTYMVQTECVTYACRYCSLKCTKVSPVSIRQHTRRGVSQTLSSQDVTWGLTSRMRQRSDPVI</sequence>
<proteinExistence type="predicted"/>
<dbReference type="RefSeq" id="XP_026629466.1">
    <property type="nucleotide sequence ID" value="XM_026765123.1"/>
</dbReference>
<dbReference type="GeneID" id="38133479"/>
<accession>A0A3F3QB24</accession>
<name>A0A3F3QB24_9EURO</name>
<dbReference type="AlphaFoldDB" id="A0A3F3QB24"/>